<dbReference type="NCBIfam" id="TIGR00368">
    <property type="entry name" value="YifB family Mg chelatase-like AAA ATPase"/>
    <property type="match status" value="1"/>
</dbReference>
<organism evidence="5 6">
    <name type="scientific">Subdoligranulum variabile</name>
    <dbReference type="NCBI Taxonomy" id="214851"/>
    <lineage>
        <taxon>Bacteria</taxon>
        <taxon>Bacillati</taxon>
        <taxon>Bacillota</taxon>
        <taxon>Clostridia</taxon>
        <taxon>Eubacteriales</taxon>
        <taxon>Oscillospiraceae</taxon>
        <taxon>Subdoligranulum</taxon>
    </lineage>
</organism>
<dbReference type="Pfam" id="PF13541">
    <property type="entry name" value="ChlI"/>
    <property type="match status" value="1"/>
</dbReference>
<dbReference type="AlphaFoldDB" id="A0A921LP43"/>
<reference evidence="5" key="1">
    <citation type="journal article" date="2021" name="PeerJ">
        <title>Extensive microbial diversity within the chicken gut microbiome revealed by metagenomics and culture.</title>
        <authorList>
            <person name="Gilroy R."/>
            <person name="Ravi A."/>
            <person name="Getino M."/>
            <person name="Pursley I."/>
            <person name="Horton D.L."/>
            <person name="Alikhan N.F."/>
            <person name="Baker D."/>
            <person name="Gharbi K."/>
            <person name="Hall N."/>
            <person name="Watson M."/>
            <person name="Adriaenssens E.M."/>
            <person name="Foster-Nyarko E."/>
            <person name="Jarju S."/>
            <person name="Secka A."/>
            <person name="Antonio M."/>
            <person name="Oren A."/>
            <person name="Chaudhuri R.R."/>
            <person name="La Ragione R."/>
            <person name="Hildebrand F."/>
            <person name="Pallen M.J."/>
        </authorList>
    </citation>
    <scope>NUCLEOTIDE SEQUENCE</scope>
    <source>
        <strain evidence="5">ChiBcec21-2208</strain>
    </source>
</reference>
<dbReference type="Proteomes" id="UP000782880">
    <property type="component" value="Unassembled WGS sequence"/>
</dbReference>
<comment type="similarity">
    <text evidence="1">Belongs to the Mg-chelatase subunits D/I family. ComM subfamily.</text>
</comment>
<dbReference type="InterPro" id="IPR003593">
    <property type="entry name" value="AAA+_ATPase"/>
</dbReference>
<dbReference type="InterPro" id="IPR025158">
    <property type="entry name" value="Mg_chelat-rel_C"/>
</dbReference>
<dbReference type="InterPro" id="IPR027417">
    <property type="entry name" value="P-loop_NTPase"/>
</dbReference>
<evidence type="ECO:0000259" key="4">
    <source>
        <dbReference type="SMART" id="SM00382"/>
    </source>
</evidence>
<dbReference type="InterPro" id="IPR020568">
    <property type="entry name" value="Ribosomal_Su5_D2-typ_SF"/>
</dbReference>
<sequence>MYAQVLSLGVTGLMGYLIQVEADLSGGLPQFNLVALPDSAVKESSERVRSAVKNLHYQWPASRITINLAPADVRKTGPVYDLPVFIGILAAQGKLPAPGPERAFLGELGLDGTLRPVTGVLPMALAAVQHGVKELFLPAENAAEAAIAEGLTVYPARNAQDVVLHLCGATPLSPAHADGYDENGIWTGPDMADVRGQSEARRALEVAAAGGHNLLLVGPPGTGKSMLAKRLPGILPPLTYEEALETSAIYSVAGLLRGGDGLLKSRPFRSPHHSVSATAIVGGGSVPRPGEVSLAHNGVLFLDELPEFSRDTLEVLRQPLEDGHVTVSRIHGTASFPCKFMLIAAMNPCKCGYLGHPTRECTCTPSAVEQYRRRISGPLLDRIDLHVEALPIEYEDLAAETGGESSAAIRARVVAARTLQQERYRNLPGVRCNAQLPGGALRRYCRMTPSAEKILRAAFERLGYSARAYDRILRVARTVADLVGAEVLDAAHLSEALQYRSLDRKFNMR</sequence>
<dbReference type="PANTHER" id="PTHR32039">
    <property type="entry name" value="MAGNESIUM-CHELATASE SUBUNIT CHLI"/>
    <property type="match status" value="1"/>
</dbReference>
<dbReference type="Pfam" id="PF01078">
    <property type="entry name" value="Mg_chelatase"/>
    <property type="match status" value="1"/>
</dbReference>
<dbReference type="Pfam" id="PF13335">
    <property type="entry name" value="Mg_chelatase_C"/>
    <property type="match status" value="1"/>
</dbReference>
<dbReference type="InterPro" id="IPR004482">
    <property type="entry name" value="Mg_chelat-rel"/>
</dbReference>
<keyword evidence="3" id="KW-0067">ATP-binding</keyword>
<dbReference type="PRINTS" id="PR01657">
    <property type="entry name" value="MCMFAMILY"/>
</dbReference>
<comment type="caution">
    <text evidence="5">The sequence shown here is derived from an EMBL/GenBank/DDBJ whole genome shotgun (WGS) entry which is preliminary data.</text>
</comment>
<evidence type="ECO:0000313" key="5">
    <source>
        <dbReference type="EMBL" id="HJG28467.1"/>
    </source>
</evidence>
<dbReference type="SMART" id="SM00382">
    <property type="entry name" value="AAA"/>
    <property type="match status" value="1"/>
</dbReference>
<name>A0A921LP43_9FIRM</name>
<reference evidence="5" key="2">
    <citation type="submission" date="2021-09" db="EMBL/GenBank/DDBJ databases">
        <authorList>
            <person name="Gilroy R."/>
        </authorList>
    </citation>
    <scope>NUCLEOTIDE SEQUENCE</scope>
    <source>
        <strain evidence="5">ChiBcec21-2208</strain>
    </source>
</reference>
<evidence type="ECO:0000256" key="1">
    <source>
        <dbReference type="ARBA" id="ARBA00006354"/>
    </source>
</evidence>
<dbReference type="InterPro" id="IPR001208">
    <property type="entry name" value="MCM_dom"/>
</dbReference>
<dbReference type="EMBL" id="DYVE01000192">
    <property type="protein sequence ID" value="HJG28467.1"/>
    <property type="molecule type" value="Genomic_DNA"/>
</dbReference>
<dbReference type="Gene3D" id="3.30.230.10">
    <property type="match status" value="1"/>
</dbReference>
<protein>
    <submittedName>
        <fullName evidence="5">YifB family Mg chelatase-like AAA ATPase</fullName>
    </submittedName>
</protein>
<dbReference type="SUPFAM" id="SSF52540">
    <property type="entry name" value="P-loop containing nucleoside triphosphate hydrolases"/>
    <property type="match status" value="1"/>
</dbReference>
<feature type="domain" description="AAA+ ATPase" evidence="4">
    <location>
        <begin position="210"/>
        <end position="393"/>
    </location>
</feature>
<keyword evidence="2" id="KW-0547">Nucleotide-binding</keyword>
<evidence type="ECO:0000256" key="2">
    <source>
        <dbReference type="ARBA" id="ARBA00022741"/>
    </source>
</evidence>
<dbReference type="GO" id="GO:0003677">
    <property type="term" value="F:DNA binding"/>
    <property type="evidence" value="ECO:0007669"/>
    <property type="project" value="InterPro"/>
</dbReference>
<dbReference type="SUPFAM" id="SSF54211">
    <property type="entry name" value="Ribosomal protein S5 domain 2-like"/>
    <property type="match status" value="1"/>
</dbReference>
<evidence type="ECO:0000313" key="6">
    <source>
        <dbReference type="Proteomes" id="UP000782880"/>
    </source>
</evidence>
<dbReference type="InterPro" id="IPR045006">
    <property type="entry name" value="CHLI-like"/>
</dbReference>
<dbReference type="InterPro" id="IPR014721">
    <property type="entry name" value="Ribsml_uS5_D2-typ_fold_subgr"/>
</dbReference>
<proteinExistence type="inferred from homology"/>
<dbReference type="CDD" id="cd00009">
    <property type="entry name" value="AAA"/>
    <property type="match status" value="1"/>
</dbReference>
<accession>A0A921LP43</accession>
<dbReference type="PANTHER" id="PTHR32039:SF7">
    <property type="entry name" value="COMPETENCE PROTEIN COMM"/>
    <property type="match status" value="1"/>
</dbReference>
<dbReference type="InterPro" id="IPR000523">
    <property type="entry name" value="Mg_chelatse_chII-like_cat_dom"/>
</dbReference>
<dbReference type="Gene3D" id="3.40.50.300">
    <property type="entry name" value="P-loop containing nucleotide triphosphate hydrolases"/>
    <property type="match status" value="1"/>
</dbReference>
<gene>
    <name evidence="5" type="ORF">K8V20_07465</name>
</gene>
<dbReference type="GO" id="GO:0005524">
    <property type="term" value="F:ATP binding"/>
    <property type="evidence" value="ECO:0007669"/>
    <property type="project" value="UniProtKB-KW"/>
</dbReference>
<evidence type="ECO:0000256" key="3">
    <source>
        <dbReference type="ARBA" id="ARBA00022840"/>
    </source>
</evidence>